<feature type="domain" description="Histone deacetylase" evidence="2">
    <location>
        <begin position="268"/>
        <end position="339"/>
    </location>
</feature>
<name>A0A4D9DE92_9STRA</name>
<dbReference type="SUPFAM" id="SSF52768">
    <property type="entry name" value="Arginase/deacetylase"/>
    <property type="match status" value="1"/>
</dbReference>
<comment type="caution">
    <text evidence="3">The sequence shown here is derived from an EMBL/GenBank/DDBJ whole genome shotgun (WGS) entry which is preliminary data.</text>
</comment>
<dbReference type="EMBL" id="SDOX01000006">
    <property type="protein sequence ID" value="TFJ87018.1"/>
    <property type="molecule type" value="Genomic_DNA"/>
</dbReference>
<organism evidence="3 4">
    <name type="scientific">Nannochloropsis salina CCMP1776</name>
    <dbReference type="NCBI Taxonomy" id="1027361"/>
    <lineage>
        <taxon>Eukaryota</taxon>
        <taxon>Sar</taxon>
        <taxon>Stramenopiles</taxon>
        <taxon>Ochrophyta</taxon>
        <taxon>Eustigmatophyceae</taxon>
        <taxon>Eustigmatales</taxon>
        <taxon>Monodopsidaceae</taxon>
        <taxon>Microchloropsis</taxon>
        <taxon>Microchloropsis salina</taxon>
    </lineage>
</organism>
<proteinExistence type="predicted"/>
<evidence type="ECO:0000313" key="3">
    <source>
        <dbReference type="EMBL" id="TFJ87018.1"/>
    </source>
</evidence>
<dbReference type="GO" id="GO:0005737">
    <property type="term" value="C:cytoplasm"/>
    <property type="evidence" value="ECO:0007669"/>
    <property type="project" value="TreeGrafter"/>
</dbReference>
<keyword evidence="4" id="KW-1185">Reference proteome</keyword>
<dbReference type="PANTHER" id="PTHR10625">
    <property type="entry name" value="HISTONE DEACETYLASE HDAC1-RELATED"/>
    <property type="match status" value="1"/>
</dbReference>
<protein>
    <recommendedName>
        <fullName evidence="2">Histone deacetylase domain-containing protein</fullName>
    </recommendedName>
</protein>
<evidence type="ECO:0000256" key="1">
    <source>
        <dbReference type="SAM" id="MobiDB-lite"/>
    </source>
</evidence>
<dbReference type="GO" id="GO:0040029">
    <property type="term" value="P:epigenetic regulation of gene expression"/>
    <property type="evidence" value="ECO:0007669"/>
    <property type="project" value="TreeGrafter"/>
</dbReference>
<feature type="compositionally biased region" description="Basic and acidic residues" evidence="1">
    <location>
        <begin position="223"/>
        <end position="238"/>
    </location>
</feature>
<dbReference type="InterPro" id="IPR000286">
    <property type="entry name" value="HDACs"/>
</dbReference>
<dbReference type="InterPro" id="IPR023696">
    <property type="entry name" value="Ureohydrolase_dom_sf"/>
</dbReference>
<feature type="domain" description="Histone deacetylase" evidence="2">
    <location>
        <begin position="21"/>
        <end position="218"/>
    </location>
</feature>
<dbReference type="GO" id="GO:0000118">
    <property type="term" value="C:histone deacetylase complex"/>
    <property type="evidence" value="ECO:0007669"/>
    <property type="project" value="TreeGrafter"/>
</dbReference>
<gene>
    <name evidence="3" type="ORF">NSK_001352</name>
</gene>
<dbReference type="InterPro" id="IPR037138">
    <property type="entry name" value="His_deacetylse_dom_sf"/>
</dbReference>
<feature type="compositionally biased region" description="Basic and acidic residues" evidence="1">
    <location>
        <begin position="247"/>
        <end position="256"/>
    </location>
</feature>
<reference evidence="3 4" key="1">
    <citation type="submission" date="2019-01" db="EMBL/GenBank/DDBJ databases">
        <title>Nuclear Genome Assembly of the Microalgal Biofuel strain Nannochloropsis salina CCMP1776.</title>
        <authorList>
            <person name="Hovde B."/>
        </authorList>
    </citation>
    <scope>NUCLEOTIDE SEQUENCE [LARGE SCALE GENOMIC DNA]</scope>
    <source>
        <strain evidence="3 4">CCMP1776</strain>
    </source>
</reference>
<dbReference type="Pfam" id="PF00850">
    <property type="entry name" value="Hist_deacetyl"/>
    <property type="match status" value="2"/>
</dbReference>
<accession>A0A4D9DE92</accession>
<dbReference type="PANTHER" id="PTHR10625:SF31">
    <property type="entry name" value="HISTONE DEACETYLASE DOMAIN-CONTAINING PROTEIN"/>
    <property type="match status" value="1"/>
</dbReference>
<evidence type="ECO:0000313" key="4">
    <source>
        <dbReference type="Proteomes" id="UP000355283"/>
    </source>
</evidence>
<dbReference type="OrthoDB" id="424012at2759"/>
<evidence type="ECO:0000259" key="2">
    <source>
        <dbReference type="Pfam" id="PF00850"/>
    </source>
</evidence>
<dbReference type="CDD" id="cd09996">
    <property type="entry name" value="HDAC_classII_1"/>
    <property type="match status" value="1"/>
</dbReference>
<dbReference type="Proteomes" id="UP000355283">
    <property type="component" value="Unassembled WGS sequence"/>
</dbReference>
<sequence>MPPLPVSIPVAAVSGSSSLVRVPPRLASVEELTRFHTLEYVGKIQSLSRAQGGEAGDFATFGPGSYEIACLAVGGVLNAIDAVVTGRTETGDKVRNAYCLVRPPGHHAEKDRGMGFCLFNNVALGAMHARVKQGLKRVAIVDYDVHHGNGTQQAFYEDEAVLFISIHQDSNYPARTGYVEENGTGKGEGTTINIPLPPGSGSGAYFEAFDRVILPAVRVRRREDDRRDRGRVGRRGREGGGGTSRGGEGKRARESKAMPGGGLRGGDKAFAPELLLVSSGYDAGYLDPLATMMLSSEHFRTLGQKLNGLAEDVCDGRIVYVHEGGYSDLYVPFCGHAIVEELTKRRTGVRDCMLTDVHQWGYQELQPHQDAVIKKCEALVTALTRRMAGMK</sequence>
<dbReference type="AlphaFoldDB" id="A0A4D9DE92"/>
<feature type="region of interest" description="Disordered" evidence="1">
    <location>
        <begin position="223"/>
        <end position="265"/>
    </location>
</feature>
<dbReference type="GO" id="GO:0004407">
    <property type="term" value="F:histone deacetylase activity"/>
    <property type="evidence" value="ECO:0007669"/>
    <property type="project" value="TreeGrafter"/>
</dbReference>
<dbReference type="InterPro" id="IPR023801">
    <property type="entry name" value="His_deacetylse_dom"/>
</dbReference>
<dbReference type="PRINTS" id="PR01270">
    <property type="entry name" value="HDASUPER"/>
</dbReference>
<dbReference type="Gene3D" id="3.40.800.20">
    <property type="entry name" value="Histone deacetylase domain"/>
    <property type="match status" value="2"/>
</dbReference>